<dbReference type="EMBL" id="VSRR010016057">
    <property type="protein sequence ID" value="MPC58867.1"/>
    <property type="molecule type" value="Genomic_DNA"/>
</dbReference>
<keyword evidence="3" id="KW-1185">Reference proteome</keyword>
<reference evidence="2 3" key="1">
    <citation type="submission" date="2019-05" db="EMBL/GenBank/DDBJ databases">
        <title>Another draft genome of Portunus trituberculatus and its Hox gene families provides insights of decapod evolution.</title>
        <authorList>
            <person name="Jeong J.-H."/>
            <person name="Song I."/>
            <person name="Kim S."/>
            <person name="Choi T."/>
            <person name="Kim D."/>
            <person name="Ryu S."/>
            <person name="Kim W."/>
        </authorList>
    </citation>
    <scope>NUCLEOTIDE SEQUENCE [LARGE SCALE GENOMIC DNA]</scope>
    <source>
        <tissue evidence="2">Muscle</tissue>
    </source>
</reference>
<feature type="region of interest" description="Disordered" evidence="1">
    <location>
        <begin position="1"/>
        <end position="41"/>
    </location>
</feature>
<name>A0A5B7GNM6_PORTR</name>
<proteinExistence type="predicted"/>
<dbReference type="Proteomes" id="UP000324222">
    <property type="component" value="Unassembled WGS sequence"/>
</dbReference>
<dbReference type="AlphaFoldDB" id="A0A5B7GNM6"/>
<comment type="caution">
    <text evidence="2">The sequence shown here is derived from an EMBL/GenBank/DDBJ whole genome shotgun (WGS) entry which is preliminary data.</text>
</comment>
<evidence type="ECO:0000256" key="1">
    <source>
        <dbReference type="SAM" id="MobiDB-lite"/>
    </source>
</evidence>
<evidence type="ECO:0000313" key="3">
    <source>
        <dbReference type="Proteomes" id="UP000324222"/>
    </source>
</evidence>
<organism evidence="2 3">
    <name type="scientific">Portunus trituberculatus</name>
    <name type="common">Swimming crab</name>
    <name type="synonym">Neptunus trituberculatus</name>
    <dbReference type="NCBI Taxonomy" id="210409"/>
    <lineage>
        <taxon>Eukaryota</taxon>
        <taxon>Metazoa</taxon>
        <taxon>Ecdysozoa</taxon>
        <taxon>Arthropoda</taxon>
        <taxon>Crustacea</taxon>
        <taxon>Multicrustacea</taxon>
        <taxon>Malacostraca</taxon>
        <taxon>Eumalacostraca</taxon>
        <taxon>Eucarida</taxon>
        <taxon>Decapoda</taxon>
        <taxon>Pleocyemata</taxon>
        <taxon>Brachyura</taxon>
        <taxon>Eubrachyura</taxon>
        <taxon>Portunoidea</taxon>
        <taxon>Portunidae</taxon>
        <taxon>Portuninae</taxon>
        <taxon>Portunus</taxon>
    </lineage>
</organism>
<feature type="compositionally biased region" description="Basic and acidic residues" evidence="1">
    <location>
        <begin position="1"/>
        <end position="11"/>
    </location>
</feature>
<evidence type="ECO:0000313" key="2">
    <source>
        <dbReference type="EMBL" id="MPC58867.1"/>
    </source>
</evidence>
<protein>
    <submittedName>
        <fullName evidence="2">Uncharacterized protein</fullName>
    </submittedName>
</protein>
<sequence length="69" mass="7601">MEAEGRGEEGRRGKRVGLGSEGGALPAAHHLPPRPASRTALSQYRPDEYWTQDIVFSLDRTAVSDLHPF</sequence>
<accession>A0A5B7GNM6</accession>
<gene>
    <name evidence="2" type="ORF">E2C01_052877</name>
</gene>